<sequence>MKSFLKYAVFALATLAFVVFPDQVALAVSSVDSLAFLQDVLVSPTAVTVGLVSLANIDATSYQKPNPGGIRKLLIALRKDIVGIWPKESLIVDGEIQTGPTMVTGKKWAQYEFPDGTCSLDDDAGGDPGFQSYKHSLDLMMAGFSKELAAEVRKHLNAGCVVILEHNDGQHVVGGSSDNPIFIKPGFKSGKKGGDKRGYTLKGEQDGFMWGILPLKETAVTALVLLPDAEDEE</sequence>
<keyword evidence="1" id="KW-0732">Signal</keyword>
<dbReference type="AlphaFoldDB" id="A0A3P1CKF3"/>
<dbReference type="Proteomes" id="UP000274271">
    <property type="component" value="Unassembled WGS sequence"/>
</dbReference>
<accession>A0A3P1CKF3</accession>
<gene>
    <name evidence="2" type="ORF">EHT87_16270</name>
</gene>
<dbReference type="OrthoDB" id="958112at2"/>
<organism evidence="2 3">
    <name type="scientific">Larkinella knui</name>
    <dbReference type="NCBI Taxonomy" id="2025310"/>
    <lineage>
        <taxon>Bacteria</taxon>
        <taxon>Pseudomonadati</taxon>
        <taxon>Bacteroidota</taxon>
        <taxon>Cytophagia</taxon>
        <taxon>Cytophagales</taxon>
        <taxon>Spirosomataceae</taxon>
        <taxon>Larkinella</taxon>
    </lineage>
</organism>
<feature type="chain" id="PRO_5018036774" evidence="1">
    <location>
        <begin position="28"/>
        <end position="233"/>
    </location>
</feature>
<name>A0A3P1CKF3_9BACT</name>
<evidence type="ECO:0000256" key="1">
    <source>
        <dbReference type="SAM" id="SignalP"/>
    </source>
</evidence>
<evidence type="ECO:0000313" key="2">
    <source>
        <dbReference type="EMBL" id="RRB13813.1"/>
    </source>
</evidence>
<dbReference type="RefSeq" id="WP_124907710.1">
    <property type="nucleotide sequence ID" value="NZ_RQJP01000003.1"/>
</dbReference>
<keyword evidence="3" id="KW-1185">Reference proteome</keyword>
<evidence type="ECO:0000313" key="3">
    <source>
        <dbReference type="Proteomes" id="UP000274271"/>
    </source>
</evidence>
<feature type="signal peptide" evidence="1">
    <location>
        <begin position="1"/>
        <end position="27"/>
    </location>
</feature>
<reference evidence="2 3" key="1">
    <citation type="submission" date="2018-11" db="EMBL/GenBank/DDBJ databases">
        <authorList>
            <person name="Zhou Z."/>
            <person name="Wang G."/>
        </authorList>
    </citation>
    <scope>NUCLEOTIDE SEQUENCE [LARGE SCALE GENOMIC DNA]</scope>
    <source>
        <strain evidence="2 3">KCTC42998</strain>
    </source>
</reference>
<dbReference type="EMBL" id="RQJP01000003">
    <property type="protein sequence ID" value="RRB13813.1"/>
    <property type="molecule type" value="Genomic_DNA"/>
</dbReference>
<proteinExistence type="predicted"/>
<protein>
    <submittedName>
        <fullName evidence="2">Uncharacterized protein</fullName>
    </submittedName>
</protein>
<comment type="caution">
    <text evidence="2">The sequence shown here is derived from an EMBL/GenBank/DDBJ whole genome shotgun (WGS) entry which is preliminary data.</text>
</comment>